<dbReference type="SUPFAM" id="SSF51735">
    <property type="entry name" value="NAD(P)-binding Rossmann-fold domains"/>
    <property type="match status" value="1"/>
</dbReference>
<comment type="caution">
    <text evidence="2">The sequence shown here is derived from an EMBL/GenBank/DDBJ whole genome shotgun (WGS) entry which is preliminary data.</text>
</comment>
<dbReference type="Gene3D" id="3.40.50.720">
    <property type="entry name" value="NAD(P)-binding Rossmann-like Domain"/>
    <property type="match status" value="1"/>
</dbReference>
<dbReference type="InterPro" id="IPR006176">
    <property type="entry name" value="3-OHacyl-CoA_DH_NAD-bd"/>
</dbReference>
<evidence type="ECO:0000259" key="1">
    <source>
        <dbReference type="Pfam" id="PF02737"/>
    </source>
</evidence>
<accession>A0ABV5U623</accession>
<protein>
    <submittedName>
        <fullName evidence="2">3-hydroxyacyl-CoA dehydrogenase NAD-binding domain-containing protein</fullName>
    </submittedName>
</protein>
<gene>
    <name evidence="2" type="ORF">ACFFTO_20340</name>
</gene>
<organism evidence="2 3">
    <name type="scientific">Amycolatopsis plumensis</name>
    <dbReference type="NCBI Taxonomy" id="236508"/>
    <lineage>
        <taxon>Bacteria</taxon>
        <taxon>Bacillati</taxon>
        <taxon>Actinomycetota</taxon>
        <taxon>Actinomycetes</taxon>
        <taxon>Pseudonocardiales</taxon>
        <taxon>Pseudonocardiaceae</taxon>
        <taxon>Amycolatopsis</taxon>
    </lineage>
</organism>
<keyword evidence="3" id="KW-1185">Reference proteome</keyword>
<feature type="domain" description="3-hydroxyacyl-CoA dehydrogenase NAD binding" evidence="1">
    <location>
        <begin position="5"/>
        <end position="36"/>
    </location>
</feature>
<dbReference type="Proteomes" id="UP001589535">
    <property type="component" value="Unassembled WGS sequence"/>
</dbReference>
<evidence type="ECO:0000313" key="3">
    <source>
        <dbReference type="Proteomes" id="UP001589535"/>
    </source>
</evidence>
<sequence length="42" mass="4361">MDLRTVTVLGAGTIGTSIGLALTRSGVRVRLADPTPTRSPPR</sequence>
<dbReference type="InterPro" id="IPR036291">
    <property type="entry name" value="NAD(P)-bd_dom_sf"/>
</dbReference>
<dbReference type="Pfam" id="PF02737">
    <property type="entry name" value="3HCDH_N"/>
    <property type="match status" value="1"/>
</dbReference>
<proteinExistence type="predicted"/>
<name>A0ABV5U623_9PSEU</name>
<dbReference type="RefSeq" id="WP_378195881.1">
    <property type="nucleotide sequence ID" value="NZ_JBHMBK010000014.1"/>
</dbReference>
<reference evidence="2 3" key="1">
    <citation type="submission" date="2024-09" db="EMBL/GenBank/DDBJ databases">
        <authorList>
            <person name="Sun Q."/>
            <person name="Mori K."/>
        </authorList>
    </citation>
    <scope>NUCLEOTIDE SEQUENCE [LARGE SCALE GENOMIC DNA]</scope>
    <source>
        <strain evidence="2 3">JCM 13852</strain>
    </source>
</reference>
<evidence type="ECO:0000313" key="2">
    <source>
        <dbReference type="EMBL" id="MFB9686546.1"/>
    </source>
</evidence>
<dbReference type="EMBL" id="JBHMBK010000014">
    <property type="protein sequence ID" value="MFB9686546.1"/>
    <property type="molecule type" value="Genomic_DNA"/>
</dbReference>